<accession>A0A150MT88</accession>
<evidence type="ECO:0000313" key="2">
    <source>
        <dbReference type="Proteomes" id="UP000075324"/>
    </source>
</evidence>
<protein>
    <submittedName>
        <fullName evidence="1">Uncharacterized protein</fullName>
    </submittedName>
</protein>
<dbReference type="EMBL" id="LQYW01000091">
    <property type="protein sequence ID" value="KYD27684.1"/>
    <property type="molecule type" value="Genomic_DNA"/>
</dbReference>
<evidence type="ECO:0000313" key="1">
    <source>
        <dbReference type="EMBL" id="KYD27684.1"/>
    </source>
</evidence>
<reference evidence="1 2" key="1">
    <citation type="submission" date="2016-01" db="EMBL/GenBank/DDBJ databases">
        <title>Draft Genome Sequences of Seven Thermophilic Sporeformers Isolated from Foods.</title>
        <authorList>
            <person name="Berendsen E.M."/>
            <person name="Wells-Bennik M.H."/>
            <person name="Krawcyk A.O."/>
            <person name="De Jong A."/>
            <person name="Holsappel S."/>
            <person name="Eijlander R.T."/>
            <person name="Kuipers O.P."/>
        </authorList>
    </citation>
    <scope>NUCLEOTIDE SEQUENCE [LARGE SCALE GENOMIC DNA]</scope>
    <source>
        <strain evidence="1 2">B4110</strain>
    </source>
</reference>
<name>A0A150MT88_9BACL</name>
<dbReference type="Proteomes" id="UP000075324">
    <property type="component" value="Unassembled WGS sequence"/>
</dbReference>
<sequence>MIRNLFLQMMQRENAMDYPLHCLAMRVKIEHLAVKWQKKT</sequence>
<comment type="caution">
    <text evidence="1">The sequence shown here is derived from an EMBL/GenBank/DDBJ whole genome shotgun (WGS) entry which is preliminary data.</text>
</comment>
<gene>
    <name evidence="1" type="ORF">B4110_0306</name>
</gene>
<organism evidence="1 2">
    <name type="scientific">Parageobacillus toebii</name>
    <dbReference type="NCBI Taxonomy" id="153151"/>
    <lineage>
        <taxon>Bacteria</taxon>
        <taxon>Bacillati</taxon>
        <taxon>Bacillota</taxon>
        <taxon>Bacilli</taxon>
        <taxon>Bacillales</taxon>
        <taxon>Anoxybacillaceae</taxon>
        <taxon>Parageobacillus</taxon>
    </lineage>
</organism>
<proteinExistence type="predicted"/>
<dbReference type="AlphaFoldDB" id="A0A150MT88"/>